<gene>
    <name evidence="1" type="ordered locus">CRP_014</name>
</gene>
<dbReference type="OrthoDB" id="6182952at2"/>
<protein>
    <submittedName>
        <fullName evidence="1">Uncharacterized protein</fullName>
    </submittedName>
</protein>
<evidence type="ECO:0000313" key="2">
    <source>
        <dbReference type="Proteomes" id="UP000000777"/>
    </source>
</evidence>
<name>Q05FX6_CARRP</name>
<dbReference type="KEGG" id="crp:CRP_014"/>
<organism evidence="1 2">
    <name type="scientific">Carsonella ruddii (strain PV)</name>
    <dbReference type="NCBI Taxonomy" id="387662"/>
    <lineage>
        <taxon>Bacteria</taxon>
        <taxon>Pseudomonadati</taxon>
        <taxon>Pseudomonadota</taxon>
        <taxon>Gammaproteobacteria</taxon>
        <taxon>Oceanospirillales</taxon>
        <taxon>Halomonadaceae</taxon>
        <taxon>Zymobacter group</taxon>
        <taxon>Candidatus Carsonella</taxon>
    </lineage>
</organism>
<dbReference type="SUPFAM" id="SSF51998">
    <property type="entry name" value="PFL-like glycyl radical enzymes"/>
    <property type="match status" value="1"/>
</dbReference>
<accession>Q05FX6</accession>
<proteinExistence type="predicted"/>
<sequence>MLYNILKFKIFFFKIYSICNYKTNTFSILNKKIKYNFFLNFINYYINYLNYNNKKKIGILMYFKVSKVISSFNIEKNGIFFFSNKNVFLYKILKNYDINNIYHVIKIIKINKIKFNLKILKKIFTKILKKKRKEVYEKLEERYLITILLNNLNETKNKIINIYKSLINYNTNNFFLINKEFNKVCSLLYLSKNESLSKKIHLGLIKNNFKEETPFYLNYIFNYFLKFNELKLTISIEIYNLDILKIIKTIKKNKKIKIFINVGINDLFFEKIFKKKKIILFNSFKIKKEYGYYVQNFFDEYVGYGSFRKMYFKIFKNKNIFKIKICAKYFFLKILKTKNLKIYFLDSLNRNNLNKHISNLLTGFFHPKIFDKNNFFKKKYFFYKNNNILINKNNSFYLEIKFFVNFKICKYIKKKIVFLYKFFNKESENYIIKKEINFCLNYRIKPITIYFHVVNKKVEEYINFLILQINCNLSKKNNSYCWYFGSNIYNSNFFYIKKYISKKWNFIIKKIILFKIKNSVYLNFKIKKTNLKLISLDNFLLKLIIKNWQKKNEKY</sequence>
<dbReference type="EMBL" id="AP009180">
    <property type="protein sequence ID" value="BAF35045.1"/>
    <property type="molecule type" value="Genomic_DNA"/>
</dbReference>
<dbReference type="STRING" id="387662.CRP_014"/>
<dbReference type="AlphaFoldDB" id="Q05FX6"/>
<dbReference type="HOGENOM" id="CLU_502221_0_0_6"/>
<reference evidence="1 2" key="1">
    <citation type="journal article" date="2006" name="Science">
        <title>The 160-kilobase genome of the bacterial endosymbiont Carsonella.</title>
        <authorList>
            <person name="Nakabachi A."/>
            <person name="Yamashita A."/>
            <person name="Toh H."/>
            <person name="Ishikawa H."/>
            <person name="Dunbar H."/>
            <person name="Moran N."/>
            <person name="Hattori M."/>
        </authorList>
    </citation>
    <scope>NUCLEOTIDE SEQUENCE [LARGE SCALE GENOMIC DNA]</scope>
    <source>
        <strain evidence="1 2">PV</strain>
    </source>
</reference>
<dbReference type="RefSeq" id="WP_011672237.1">
    <property type="nucleotide sequence ID" value="NC_008512.1"/>
</dbReference>
<dbReference type="Proteomes" id="UP000000777">
    <property type="component" value="Chromosome"/>
</dbReference>
<evidence type="ECO:0000313" key="1">
    <source>
        <dbReference type="EMBL" id="BAF35045.1"/>
    </source>
</evidence>